<accession>A0A2K8T2V2</accession>
<keyword evidence="2" id="KW-1185">Reference proteome</keyword>
<proteinExistence type="predicted"/>
<evidence type="ECO:0000313" key="2">
    <source>
        <dbReference type="Proteomes" id="UP000232003"/>
    </source>
</evidence>
<dbReference type="OrthoDB" id="9815354at2"/>
<dbReference type="EMBL" id="CP024785">
    <property type="protein sequence ID" value="AUB42032.1"/>
    <property type="molecule type" value="Genomic_DNA"/>
</dbReference>
<dbReference type="KEGG" id="nfl:COO91_08131"/>
<gene>
    <name evidence="1" type="ORF">COO91_08131</name>
</gene>
<dbReference type="Proteomes" id="UP000232003">
    <property type="component" value="Chromosome"/>
</dbReference>
<sequence length="72" mass="8213">MNRAANAFCIAAFSRTHSRSALDAFYRRLRSHLGIPKGITGTAHELARFFYQMWTTAGQYSDPGMDYYEQST</sequence>
<dbReference type="AlphaFoldDB" id="A0A2K8T2V2"/>
<organism evidence="1 2">
    <name type="scientific">Nostoc flagelliforme CCNUN1</name>
    <dbReference type="NCBI Taxonomy" id="2038116"/>
    <lineage>
        <taxon>Bacteria</taxon>
        <taxon>Bacillati</taxon>
        <taxon>Cyanobacteriota</taxon>
        <taxon>Cyanophyceae</taxon>
        <taxon>Nostocales</taxon>
        <taxon>Nostocaceae</taxon>
        <taxon>Nostoc</taxon>
    </lineage>
</organism>
<protein>
    <submittedName>
        <fullName evidence="1">Transposase</fullName>
    </submittedName>
</protein>
<evidence type="ECO:0000313" key="1">
    <source>
        <dbReference type="EMBL" id="AUB42032.1"/>
    </source>
</evidence>
<dbReference type="RefSeq" id="WP_100902214.1">
    <property type="nucleotide sequence ID" value="NZ_CAWNNC010000001.1"/>
</dbReference>
<reference evidence="1 2" key="1">
    <citation type="submission" date="2017-11" db="EMBL/GenBank/DDBJ databases">
        <title>Complete genome of a free-living desiccation-tolerant cyanobacterium and its photosynthetic adaptation to extreme terrestrial habitat.</title>
        <authorList>
            <person name="Shang J."/>
        </authorList>
    </citation>
    <scope>NUCLEOTIDE SEQUENCE [LARGE SCALE GENOMIC DNA]</scope>
    <source>
        <strain evidence="1 2">CCNUN1</strain>
    </source>
</reference>
<name>A0A2K8T2V2_9NOSO</name>